<dbReference type="EMBL" id="JACKXE010000001">
    <property type="protein sequence ID" value="MBB6627207.1"/>
    <property type="molecule type" value="Genomic_DNA"/>
</dbReference>
<feature type="transmembrane region" description="Helical" evidence="10">
    <location>
        <begin position="530"/>
        <end position="553"/>
    </location>
</feature>
<protein>
    <recommendedName>
        <fullName evidence="9 10">Polyprenol-phosphate-mannose--protein mannosyltransferase</fullName>
        <ecNumber evidence="10">2.4.1.-</ecNumber>
    </recommendedName>
</protein>
<evidence type="ECO:0000256" key="11">
    <source>
        <dbReference type="SAM" id="MobiDB-lite"/>
    </source>
</evidence>
<comment type="caution">
    <text evidence="14">The sequence shown here is derived from an EMBL/GenBank/DDBJ whole genome shotgun (WGS) entry which is preliminary data.</text>
</comment>
<feature type="transmembrane region" description="Helical" evidence="10">
    <location>
        <begin position="483"/>
        <end position="500"/>
    </location>
</feature>
<accession>A0A7X0VAR7</accession>
<evidence type="ECO:0000259" key="12">
    <source>
        <dbReference type="Pfam" id="PF02366"/>
    </source>
</evidence>
<dbReference type="AlphaFoldDB" id="A0A7X0VAR7"/>
<name>A0A7X0VAR7_9ACTN</name>
<evidence type="ECO:0000256" key="5">
    <source>
        <dbReference type="ARBA" id="ARBA00022679"/>
    </source>
</evidence>
<dbReference type="GO" id="GO:0005886">
    <property type="term" value="C:plasma membrane"/>
    <property type="evidence" value="ECO:0007669"/>
    <property type="project" value="UniProtKB-SubCell"/>
</dbReference>
<feature type="region of interest" description="Disordered" evidence="11">
    <location>
        <begin position="1"/>
        <end position="21"/>
    </location>
</feature>
<keyword evidence="5 10" id="KW-0808">Transferase</keyword>
<keyword evidence="4 10" id="KW-0328">Glycosyltransferase</keyword>
<evidence type="ECO:0000256" key="10">
    <source>
        <dbReference type="RuleBase" id="RU367007"/>
    </source>
</evidence>
<feature type="transmembrane region" description="Helical" evidence="10">
    <location>
        <begin position="215"/>
        <end position="232"/>
    </location>
</feature>
<evidence type="ECO:0000256" key="7">
    <source>
        <dbReference type="ARBA" id="ARBA00022989"/>
    </source>
</evidence>
<dbReference type="Pfam" id="PF16192">
    <property type="entry name" value="PMT_4TMC"/>
    <property type="match status" value="1"/>
</dbReference>
<comment type="pathway">
    <text evidence="2 10">Protein modification; protein glycosylation.</text>
</comment>
<dbReference type="Pfam" id="PF02366">
    <property type="entry name" value="PMT"/>
    <property type="match status" value="1"/>
</dbReference>
<comment type="function">
    <text evidence="10">Protein O-mannosyltransferase that catalyzes the transfer of a single mannose residue from a polyprenol phospho-mannosyl lipidic donor to the hydroxyl group of selected serine and threonine residues in acceptor proteins.</text>
</comment>
<comment type="subcellular location">
    <subcellularLocation>
        <location evidence="10">Cell membrane</location>
    </subcellularLocation>
    <subcellularLocation>
        <location evidence="1">Endomembrane system</location>
        <topology evidence="1">Multi-pass membrane protein</topology>
    </subcellularLocation>
</comment>
<feature type="transmembrane region" description="Helical" evidence="10">
    <location>
        <begin position="187"/>
        <end position="208"/>
    </location>
</feature>
<evidence type="ECO:0000256" key="4">
    <source>
        <dbReference type="ARBA" id="ARBA00022676"/>
    </source>
</evidence>
<dbReference type="GO" id="GO:0012505">
    <property type="term" value="C:endomembrane system"/>
    <property type="evidence" value="ECO:0007669"/>
    <property type="project" value="UniProtKB-SubCell"/>
</dbReference>
<keyword evidence="15" id="KW-1185">Reference proteome</keyword>
<reference evidence="14 15" key="1">
    <citation type="submission" date="2020-08" db="EMBL/GenBank/DDBJ databases">
        <authorList>
            <person name="Seo M.-J."/>
        </authorList>
    </citation>
    <scope>NUCLEOTIDE SEQUENCE [LARGE SCALE GENOMIC DNA]</scope>
    <source>
        <strain evidence="14 15">KIGAM211</strain>
    </source>
</reference>
<keyword evidence="10" id="KW-1003">Cell membrane</keyword>
<evidence type="ECO:0000256" key="3">
    <source>
        <dbReference type="ARBA" id="ARBA00007222"/>
    </source>
</evidence>
<keyword evidence="6 10" id="KW-0812">Transmembrane</keyword>
<feature type="domain" description="Protein O-mannosyl-transferase C-terminal four TM" evidence="13">
    <location>
        <begin position="421"/>
        <end position="607"/>
    </location>
</feature>
<dbReference type="PANTHER" id="PTHR10050">
    <property type="entry name" value="DOLICHYL-PHOSPHATE-MANNOSE--PROTEIN MANNOSYLTRANSFERASE"/>
    <property type="match status" value="1"/>
</dbReference>
<evidence type="ECO:0000259" key="13">
    <source>
        <dbReference type="Pfam" id="PF16192"/>
    </source>
</evidence>
<dbReference type="InterPro" id="IPR003342">
    <property type="entry name" value="ArnT-like_N"/>
</dbReference>
<feature type="domain" description="ArnT-like N-terminal" evidence="12">
    <location>
        <begin position="101"/>
        <end position="361"/>
    </location>
</feature>
<feature type="transmembrane region" description="Helical" evidence="10">
    <location>
        <begin position="238"/>
        <end position="256"/>
    </location>
</feature>
<evidence type="ECO:0000256" key="6">
    <source>
        <dbReference type="ARBA" id="ARBA00022692"/>
    </source>
</evidence>
<dbReference type="UniPathway" id="UPA00378"/>
<dbReference type="EC" id="2.4.1.-" evidence="10"/>
<keyword evidence="8 10" id="KW-0472">Membrane</keyword>
<gene>
    <name evidence="14" type="ORF">H5V45_07715</name>
</gene>
<dbReference type="InterPro" id="IPR027005">
    <property type="entry name" value="PMT-like"/>
</dbReference>
<dbReference type="PANTHER" id="PTHR10050:SF46">
    <property type="entry name" value="PROTEIN O-MANNOSYL-TRANSFERASE 2"/>
    <property type="match status" value="1"/>
</dbReference>
<feature type="region of interest" description="Disordered" evidence="11">
    <location>
        <begin position="52"/>
        <end position="74"/>
    </location>
</feature>
<feature type="transmembrane region" description="Helical" evidence="10">
    <location>
        <begin position="91"/>
        <end position="110"/>
    </location>
</feature>
<feature type="transmembrane region" description="Helical" evidence="10">
    <location>
        <begin position="565"/>
        <end position="585"/>
    </location>
</feature>
<keyword evidence="7 10" id="KW-1133">Transmembrane helix</keyword>
<dbReference type="Proteomes" id="UP000523955">
    <property type="component" value="Unassembled WGS sequence"/>
</dbReference>
<comment type="similarity">
    <text evidence="3 10">Belongs to the glycosyltransferase 39 family.</text>
</comment>
<evidence type="ECO:0000313" key="15">
    <source>
        <dbReference type="Proteomes" id="UP000523955"/>
    </source>
</evidence>
<organism evidence="14 15">
    <name type="scientific">Nocardioides luti</name>
    <dbReference type="NCBI Taxonomy" id="2761101"/>
    <lineage>
        <taxon>Bacteria</taxon>
        <taxon>Bacillati</taxon>
        <taxon>Actinomycetota</taxon>
        <taxon>Actinomycetes</taxon>
        <taxon>Propionibacteriales</taxon>
        <taxon>Nocardioidaceae</taxon>
        <taxon>Nocardioides</taxon>
    </lineage>
</organism>
<proteinExistence type="inferred from homology"/>
<dbReference type="GO" id="GO:0004169">
    <property type="term" value="F:dolichyl-phosphate-mannose-protein mannosyltransferase activity"/>
    <property type="evidence" value="ECO:0007669"/>
    <property type="project" value="UniProtKB-UniRule"/>
</dbReference>
<feature type="transmembrane region" description="Helical" evidence="10">
    <location>
        <begin position="348"/>
        <end position="369"/>
    </location>
</feature>
<evidence type="ECO:0000313" key="14">
    <source>
        <dbReference type="EMBL" id="MBB6627207.1"/>
    </source>
</evidence>
<dbReference type="InterPro" id="IPR032421">
    <property type="entry name" value="PMT_4TMC"/>
</dbReference>
<evidence type="ECO:0000256" key="2">
    <source>
        <dbReference type="ARBA" id="ARBA00004922"/>
    </source>
</evidence>
<feature type="transmembrane region" description="Helical" evidence="10">
    <location>
        <begin position="309"/>
        <end position="327"/>
    </location>
</feature>
<evidence type="ECO:0000256" key="9">
    <source>
        <dbReference type="ARBA" id="ARBA00093617"/>
    </source>
</evidence>
<evidence type="ECO:0000256" key="1">
    <source>
        <dbReference type="ARBA" id="ARBA00004127"/>
    </source>
</evidence>
<evidence type="ECO:0000256" key="8">
    <source>
        <dbReference type="ARBA" id="ARBA00023136"/>
    </source>
</evidence>
<sequence length="608" mass="67100">MRHSETAAVHEDPHLTRTGECSECRNDAPPAAALCGDRPPARHVQFPLVTTAAPPDQDAPTVGLSRTTDGRPVPSARARAAGALQRLEDPVVSWSAAFGIGLLALFLRLWHLGTPHAFEFDETYYAKDAWSLANFGYVRDYTTNANDKILDGTVTGVWKDGPSMIVHPEVGKWLIALGEKTFGMDPFGWRVASAVVGALMVVVMCRLARRMTGSTALGCVAGLLLSLDGLQFVLSRLALLDIFVAFFLLCGIACMVNDRDWFRARMARLTPTPVPGSRAWGPVRRLAFRPWLLLGGVCWGLACGSKWEAVYPLAAFGVLTWLWSAGARRSFGVRWPLLKSALVDGVPAFLHLVVVAFVVYVATWTGWLIHAQEYETHLSATQYTHYAGGQDWPTRDEKDASGFGEVTQSLRSLASYHRDVYMFHTHFLNDSTHVYASKPSGWLLLNRPVGVDADVDIQPGTRGCDAPADSDCLRQVLLLGTPAIWWAGVGALLFAAVMWVGARDWRYGVAVVGTASTWLPWLQYDDRPIFSFYAVITLPFVVLALTLAMGALIGRDRAPSPRRTAGVIAAGAYFVLVLVNFAWFWPIWTDGLLTHAEWLDRIWFERWI</sequence>